<proteinExistence type="predicted"/>
<evidence type="ECO:0000313" key="2">
    <source>
        <dbReference type="Proteomes" id="UP000292702"/>
    </source>
</evidence>
<comment type="caution">
    <text evidence="1">The sequence shown here is derived from an EMBL/GenBank/DDBJ whole genome shotgun (WGS) entry which is preliminary data.</text>
</comment>
<sequence length="377" mass="42720">MVVQDSLLPRIFLPLQLARPMQSPAIPVELWLRIFALACTNDSGTGCALNGTSKVFRDICLRSSLDIQFVAIYGRAGIRSFLNTISQREHRVVRSLLLRCDFEDASQGDVTYGDGRECARLVLSVLHAVSPAHLRILHIFSYSSDFVIQPITPPEGSTTSGPTYPPSCLPISFQSLVDLHLTMPLHQFNFPNTFKAISPSLQSLHIHVTPCSFGAMLAREFPLLRELVIESVTAETSRGLRWFLYEFCRPELGYPQPPALRTVQVHLLQYATAAGFTLFPASVQWGTDWQWSFVRDVMTHWTDNEVRWKGRRLGGEGVMEVDKAIEFWTEARTVVVFPPLQTEVLAMWEVQDVRLRDQWEASKKTWNETTSQLDIIV</sequence>
<protein>
    <submittedName>
        <fullName evidence="1">Uncharacterized protein</fullName>
    </submittedName>
</protein>
<gene>
    <name evidence="1" type="ORF">EIP91_004220</name>
</gene>
<dbReference type="Proteomes" id="UP000292702">
    <property type="component" value="Unassembled WGS sequence"/>
</dbReference>
<organism evidence="1 2">
    <name type="scientific">Steccherinum ochraceum</name>
    <dbReference type="NCBI Taxonomy" id="92696"/>
    <lineage>
        <taxon>Eukaryota</taxon>
        <taxon>Fungi</taxon>
        <taxon>Dikarya</taxon>
        <taxon>Basidiomycota</taxon>
        <taxon>Agaricomycotina</taxon>
        <taxon>Agaricomycetes</taxon>
        <taxon>Polyporales</taxon>
        <taxon>Steccherinaceae</taxon>
        <taxon>Steccherinum</taxon>
    </lineage>
</organism>
<keyword evidence="2" id="KW-1185">Reference proteome</keyword>
<dbReference type="EMBL" id="RWJN01000241">
    <property type="protein sequence ID" value="TCD64351.1"/>
    <property type="molecule type" value="Genomic_DNA"/>
</dbReference>
<name>A0A4R0R985_9APHY</name>
<reference evidence="1 2" key="1">
    <citation type="submission" date="2018-11" db="EMBL/GenBank/DDBJ databases">
        <title>Genome assembly of Steccherinum ochraceum LE-BIN_3174, the white-rot fungus of the Steccherinaceae family (The Residual Polyporoid clade, Polyporales, Basidiomycota).</title>
        <authorList>
            <person name="Fedorova T.V."/>
            <person name="Glazunova O.A."/>
            <person name="Landesman E.O."/>
            <person name="Moiseenko K.V."/>
            <person name="Psurtseva N.V."/>
            <person name="Savinova O.S."/>
            <person name="Shakhova N.V."/>
            <person name="Tyazhelova T.V."/>
            <person name="Vasina D.V."/>
        </authorList>
    </citation>
    <scope>NUCLEOTIDE SEQUENCE [LARGE SCALE GENOMIC DNA]</scope>
    <source>
        <strain evidence="1 2">LE-BIN_3174</strain>
    </source>
</reference>
<dbReference type="OrthoDB" id="2748701at2759"/>
<dbReference type="AlphaFoldDB" id="A0A4R0R985"/>
<evidence type="ECO:0000313" key="1">
    <source>
        <dbReference type="EMBL" id="TCD64351.1"/>
    </source>
</evidence>
<accession>A0A4R0R985</accession>